<protein>
    <submittedName>
        <fullName evidence="1">Uncharacterized protein</fullName>
    </submittedName>
</protein>
<accession>A0A0G2HSF1</accession>
<dbReference type="Proteomes" id="UP000034164">
    <property type="component" value="Unassembled WGS sequence"/>
</dbReference>
<name>A0A0G2HSF1_9EURO</name>
<dbReference type="AlphaFoldDB" id="A0A0G2HSF1"/>
<proteinExistence type="predicted"/>
<sequence length="101" mass="11424">MEDYLGRADDIARGVANNLRRDLISLKCKSDSSYRNVKRAIHSIYAEDRVFVAETARSSNLVQPRPFTVDEHLQQTLQANNSIMQQFLALGQGTTIRELAD</sequence>
<dbReference type="EMBL" id="LCZI01001500">
    <property type="protein sequence ID" value="KKZ60645.1"/>
    <property type="molecule type" value="Genomic_DNA"/>
</dbReference>
<evidence type="ECO:0000313" key="2">
    <source>
        <dbReference type="Proteomes" id="UP000034164"/>
    </source>
</evidence>
<dbReference type="VEuPathDB" id="FungiDB:EMCG_04691"/>
<comment type="caution">
    <text evidence="1">The sequence shown here is derived from an EMBL/GenBank/DDBJ whole genome shotgun (WGS) entry which is preliminary data.</text>
</comment>
<reference evidence="2" key="1">
    <citation type="journal article" date="2015" name="PLoS Genet.">
        <title>The dynamic genome and transcriptome of the human fungal pathogen Blastomyces and close relative Emmonsia.</title>
        <authorList>
            <person name="Munoz J.F."/>
            <person name="Gauthier G.M."/>
            <person name="Desjardins C.A."/>
            <person name="Gallo J.E."/>
            <person name="Holder J."/>
            <person name="Sullivan T.D."/>
            <person name="Marty A.J."/>
            <person name="Carmen J.C."/>
            <person name="Chen Z."/>
            <person name="Ding L."/>
            <person name="Gujja S."/>
            <person name="Magrini V."/>
            <person name="Misas E."/>
            <person name="Mitreva M."/>
            <person name="Priest M."/>
            <person name="Saif S."/>
            <person name="Whiston E.A."/>
            <person name="Young S."/>
            <person name="Zeng Q."/>
            <person name="Goldman W.E."/>
            <person name="Mardis E.R."/>
            <person name="Taylor J.W."/>
            <person name="McEwen J.G."/>
            <person name="Clay O.K."/>
            <person name="Klein B.S."/>
            <person name="Cuomo C.A."/>
        </authorList>
    </citation>
    <scope>NUCLEOTIDE SEQUENCE [LARGE SCALE GENOMIC DNA]</scope>
    <source>
        <strain evidence="2">UAMH 3008</strain>
    </source>
</reference>
<evidence type="ECO:0000313" key="1">
    <source>
        <dbReference type="EMBL" id="KKZ60645.1"/>
    </source>
</evidence>
<gene>
    <name evidence="1" type="ORF">EMCG_04691</name>
</gene>
<organism evidence="1 2">
    <name type="scientific">[Emmonsia] crescens</name>
    <dbReference type="NCBI Taxonomy" id="73230"/>
    <lineage>
        <taxon>Eukaryota</taxon>
        <taxon>Fungi</taxon>
        <taxon>Dikarya</taxon>
        <taxon>Ascomycota</taxon>
        <taxon>Pezizomycotina</taxon>
        <taxon>Eurotiomycetes</taxon>
        <taxon>Eurotiomycetidae</taxon>
        <taxon>Onygenales</taxon>
        <taxon>Ajellomycetaceae</taxon>
        <taxon>Emergomyces</taxon>
    </lineage>
</organism>